<sequence length="94" mass="11474">MCTLEALRLQSLRMRFSLASFQNLSYGDRPLLPYVFFNYEEDPAFLQLLKKADWILCHTFSYELEKKAMLRESNQINWFNRINRKWIFCRSRLV</sequence>
<dbReference type="AlphaFoldDB" id="A0A445DCG1"/>
<dbReference type="EMBL" id="SDMP01000004">
    <property type="protein sequence ID" value="RYR60835.1"/>
    <property type="molecule type" value="Genomic_DNA"/>
</dbReference>
<accession>A0A445DCG1</accession>
<dbReference type="Proteomes" id="UP000289738">
    <property type="component" value="Chromosome A04"/>
</dbReference>
<keyword evidence="2" id="KW-1185">Reference proteome</keyword>
<organism evidence="1 2">
    <name type="scientific">Arachis hypogaea</name>
    <name type="common">Peanut</name>
    <dbReference type="NCBI Taxonomy" id="3818"/>
    <lineage>
        <taxon>Eukaryota</taxon>
        <taxon>Viridiplantae</taxon>
        <taxon>Streptophyta</taxon>
        <taxon>Embryophyta</taxon>
        <taxon>Tracheophyta</taxon>
        <taxon>Spermatophyta</taxon>
        <taxon>Magnoliopsida</taxon>
        <taxon>eudicotyledons</taxon>
        <taxon>Gunneridae</taxon>
        <taxon>Pentapetalae</taxon>
        <taxon>rosids</taxon>
        <taxon>fabids</taxon>
        <taxon>Fabales</taxon>
        <taxon>Fabaceae</taxon>
        <taxon>Papilionoideae</taxon>
        <taxon>50 kb inversion clade</taxon>
        <taxon>dalbergioids sensu lato</taxon>
        <taxon>Dalbergieae</taxon>
        <taxon>Pterocarpus clade</taxon>
        <taxon>Arachis</taxon>
    </lineage>
</organism>
<name>A0A445DCG1_ARAHY</name>
<proteinExistence type="predicted"/>
<evidence type="ECO:0000313" key="1">
    <source>
        <dbReference type="EMBL" id="RYR60835.1"/>
    </source>
</evidence>
<comment type="caution">
    <text evidence="1">The sequence shown here is derived from an EMBL/GenBank/DDBJ whole genome shotgun (WGS) entry which is preliminary data.</text>
</comment>
<evidence type="ECO:0000313" key="2">
    <source>
        <dbReference type="Proteomes" id="UP000289738"/>
    </source>
</evidence>
<reference evidence="1 2" key="1">
    <citation type="submission" date="2019-01" db="EMBL/GenBank/DDBJ databases">
        <title>Sequencing of cultivated peanut Arachis hypogaea provides insights into genome evolution and oil improvement.</title>
        <authorList>
            <person name="Chen X."/>
        </authorList>
    </citation>
    <scope>NUCLEOTIDE SEQUENCE [LARGE SCALE GENOMIC DNA]</scope>
    <source>
        <strain evidence="2">cv. Fuhuasheng</strain>
        <tissue evidence="1">Leaves</tissue>
    </source>
</reference>
<gene>
    <name evidence="1" type="ORF">Ahy_A04g017897</name>
</gene>
<protein>
    <submittedName>
        <fullName evidence="1">Uncharacterized protein</fullName>
    </submittedName>
</protein>